<dbReference type="Proteomes" id="UP000232638">
    <property type="component" value="Chromosome"/>
</dbReference>
<protein>
    <recommendedName>
        <fullName evidence="3">Lipoprotein</fullName>
    </recommendedName>
</protein>
<dbReference type="EMBL" id="CP020370">
    <property type="protein sequence ID" value="AUB81787.1"/>
    <property type="molecule type" value="Genomic_DNA"/>
</dbReference>
<evidence type="ECO:0000313" key="1">
    <source>
        <dbReference type="EMBL" id="AUB81787.1"/>
    </source>
</evidence>
<dbReference type="OrthoDB" id="5767052at2"/>
<dbReference type="AlphaFoldDB" id="A0A2K8U8B1"/>
<name>A0A2K8U8B1_9GAMM</name>
<sequence length="292" mass="32895">MNAARTLFLTLLSLLLILPGCSQLQIAYGTAPFFIKRYADDYLKLDSDQMARWEPRLDAALAAHRALELPLLAGFFETLLQASRAGFDDANTRCLTGAFRDLYRRHARLAVDTAAPLLAGVTPAQVQALERRFAVEYAQDLPRPGNRDRALELAKRARRYVKSVEEWTGPLTAAQRALVAEVTGRMPDTEVMVLEYRSHQRRELIALLRAKANEATLQRFLTDWLVDYRDLPPPLGRAGEQLQERVGELLIRLGASLDQAQRKRLNDRLATLRDDLMQLQKAPHLVAVTCPA</sequence>
<proteinExistence type="predicted"/>
<organism evidence="1 2">
    <name type="scientific">Candidatus Thiodictyon syntrophicum</name>
    <dbReference type="NCBI Taxonomy" id="1166950"/>
    <lineage>
        <taxon>Bacteria</taxon>
        <taxon>Pseudomonadati</taxon>
        <taxon>Pseudomonadota</taxon>
        <taxon>Gammaproteobacteria</taxon>
        <taxon>Chromatiales</taxon>
        <taxon>Chromatiaceae</taxon>
        <taxon>Thiodictyon</taxon>
    </lineage>
</organism>
<evidence type="ECO:0008006" key="3">
    <source>
        <dbReference type="Google" id="ProtNLM"/>
    </source>
</evidence>
<reference evidence="1 2" key="1">
    <citation type="submission" date="2017-03" db="EMBL/GenBank/DDBJ databases">
        <title>Complete genome sequence of Candidatus 'Thiodictyon syntrophicum' sp. nov. strain Cad16T, a photolithoautotroph purple sulfur bacterium isolated from an alpine meromictic lake.</title>
        <authorList>
            <person name="Luedin S.M."/>
            <person name="Pothier J.F."/>
            <person name="Danza F."/>
            <person name="Storelli N."/>
            <person name="Wittwer M."/>
            <person name="Tonolla M."/>
        </authorList>
    </citation>
    <scope>NUCLEOTIDE SEQUENCE [LARGE SCALE GENOMIC DNA]</scope>
    <source>
        <strain evidence="1 2">Cad16T</strain>
    </source>
</reference>
<gene>
    <name evidence="1" type="ORF">THSYN_13000</name>
</gene>
<dbReference type="RefSeq" id="WP_100919544.1">
    <property type="nucleotide sequence ID" value="NZ_CP020370.1"/>
</dbReference>
<dbReference type="KEGG" id="tsy:THSYN_13000"/>
<dbReference type="Pfam" id="PF19795">
    <property type="entry name" value="DUF6279"/>
    <property type="match status" value="1"/>
</dbReference>
<accession>A0A2K8U8B1</accession>
<keyword evidence="2" id="KW-1185">Reference proteome</keyword>
<evidence type="ECO:0000313" key="2">
    <source>
        <dbReference type="Proteomes" id="UP000232638"/>
    </source>
</evidence>